<dbReference type="SUPFAM" id="SSF51556">
    <property type="entry name" value="Metallo-dependent hydrolases"/>
    <property type="match status" value="1"/>
</dbReference>
<evidence type="ECO:0000313" key="6">
    <source>
        <dbReference type="EMBL" id="RFB05166.1"/>
    </source>
</evidence>
<feature type="domain" description="Amidohydrolase-related" evidence="5">
    <location>
        <begin position="58"/>
        <end position="436"/>
    </location>
</feature>
<sequence>MCTHISRGCKPLRRAIFAKQMLTTAGWRRDAHVTIGEDGSITAIGDGDLPDATRVDILLPAPGNVHSHSFQRALAGLTEFRGKAGTDNFWTWRELMYRFVERLTPEHVEAIAAQVQVEMLEAGYAAVGEFHYLHHQNGGEAYDDPAEMSGRILNAADETGIGCTHLPVLYMRGGLDDRALKDGQLRFGCDLERFERLHESIHSKINLFADDFRLGVAPHSLRAVTQEGLALAADLAKDAPVHIHIAEQTAEVDEVKAALGSTPVRWLLDHAEIAENWCLIHATHMSPDETRDAAVSKSVAGLCPITEANLGDGVFPAAAFIDAGGRMAVGSDSNVRISLTEELRLLEYSQRLTLRRRAVLADARSCGRFLYDHVTAGGAQALGRDSGRIAPGALADLVALDGAKPYLAGMEDDHLLDAWIFAGDDSAVSDVWSAGRHAVRQGEHIRRDVIRARFDAVMAELRADL</sequence>
<dbReference type="PANTHER" id="PTHR11271:SF48">
    <property type="entry name" value="AMIDOHYDROLASE-RELATED DOMAIN-CONTAINING PROTEIN"/>
    <property type="match status" value="1"/>
</dbReference>
<dbReference type="NCBIfam" id="NF006684">
    <property type="entry name" value="PRK09229.1-5"/>
    <property type="match status" value="1"/>
</dbReference>
<dbReference type="InParanoid" id="A0A371RI82"/>
<evidence type="ECO:0000259" key="5">
    <source>
        <dbReference type="Pfam" id="PF01979"/>
    </source>
</evidence>
<keyword evidence="2" id="KW-0479">Metal-binding</keyword>
<dbReference type="GO" id="GO:0050416">
    <property type="term" value="F:formimidoylglutamate deiminase activity"/>
    <property type="evidence" value="ECO:0007669"/>
    <property type="project" value="UniProtKB-EC"/>
</dbReference>
<accession>A0A371RI82</accession>
<dbReference type="InterPro" id="IPR010252">
    <property type="entry name" value="HutF"/>
</dbReference>
<evidence type="ECO:0000313" key="7">
    <source>
        <dbReference type="Proteomes" id="UP000264589"/>
    </source>
</evidence>
<dbReference type="InterPro" id="IPR032466">
    <property type="entry name" value="Metal_Hydrolase"/>
</dbReference>
<comment type="caution">
    <text evidence="6">The sequence shown here is derived from an EMBL/GenBank/DDBJ whole genome shotgun (WGS) entry which is preliminary data.</text>
</comment>
<dbReference type="NCBIfam" id="TIGR02022">
    <property type="entry name" value="hutF"/>
    <property type="match status" value="1"/>
</dbReference>
<evidence type="ECO:0000256" key="4">
    <source>
        <dbReference type="ARBA" id="ARBA00022833"/>
    </source>
</evidence>
<dbReference type="AlphaFoldDB" id="A0A371RI82"/>
<dbReference type="EC" id="3.5.3.13" evidence="6"/>
<protein>
    <submittedName>
        <fullName evidence="6">Formimidoylglutamate deiminase</fullName>
        <ecNumber evidence="6">3.5.3.13</ecNumber>
    </submittedName>
</protein>
<dbReference type="OrthoDB" id="9796020at2"/>
<evidence type="ECO:0000256" key="1">
    <source>
        <dbReference type="ARBA" id="ARBA00001947"/>
    </source>
</evidence>
<proteinExistence type="predicted"/>
<dbReference type="GO" id="GO:0046872">
    <property type="term" value="F:metal ion binding"/>
    <property type="evidence" value="ECO:0007669"/>
    <property type="project" value="UniProtKB-KW"/>
</dbReference>
<organism evidence="6 7">
    <name type="scientific">Parvularcula marina</name>
    <dbReference type="NCBI Taxonomy" id="2292771"/>
    <lineage>
        <taxon>Bacteria</taxon>
        <taxon>Pseudomonadati</taxon>
        <taxon>Pseudomonadota</taxon>
        <taxon>Alphaproteobacteria</taxon>
        <taxon>Parvularculales</taxon>
        <taxon>Parvularculaceae</taxon>
        <taxon>Parvularcula</taxon>
    </lineage>
</organism>
<dbReference type="Proteomes" id="UP000264589">
    <property type="component" value="Unassembled WGS sequence"/>
</dbReference>
<dbReference type="InterPro" id="IPR011059">
    <property type="entry name" value="Metal-dep_hydrolase_composite"/>
</dbReference>
<keyword evidence="7" id="KW-1185">Reference proteome</keyword>
<comment type="cofactor">
    <cofactor evidence="1">
        <name>Zn(2+)</name>
        <dbReference type="ChEBI" id="CHEBI:29105"/>
    </cofactor>
</comment>
<dbReference type="NCBIfam" id="NF006681">
    <property type="entry name" value="PRK09229.1-2"/>
    <property type="match status" value="1"/>
</dbReference>
<dbReference type="GO" id="GO:0005829">
    <property type="term" value="C:cytosol"/>
    <property type="evidence" value="ECO:0007669"/>
    <property type="project" value="TreeGrafter"/>
</dbReference>
<gene>
    <name evidence="6" type="ORF">DX908_07800</name>
</gene>
<evidence type="ECO:0000256" key="2">
    <source>
        <dbReference type="ARBA" id="ARBA00022723"/>
    </source>
</evidence>
<dbReference type="SUPFAM" id="SSF51338">
    <property type="entry name" value="Composite domain of metallo-dependent hydrolases"/>
    <property type="match status" value="1"/>
</dbReference>
<dbReference type="Gene3D" id="3.20.20.140">
    <property type="entry name" value="Metal-dependent hydrolases"/>
    <property type="match status" value="1"/>
</dbReference>
<reference evidence="6 7" key="1">
    <citation type="submission" date="2018-08" db="EMBL/GenBank/DDBJ databases">
        <title>Parvularcula sp. SM1705, isolated from surface water of the South Sea China.</title>
        <authorList>
            <person name="Sun L."/>
        </authorList>
    </citation>
    <scope>NUCLEOTIDE SEQUENCE [LARGE SCALE GENOMIC DNA]</scope>
    <source>
        <strain evidence="6 7">SM1705</strain>
    </source>
</reference>
<dbReference type="Pfam" id="PF01979">
    <property type="entry name" value="Amidohydro_1"/>
    <property type="match status" value="1"/>
</dbReference>
<name>A0A371RI82_9PROT</name>
<dbReference type="PANTHER" id="PTHR11271">
    <property type="entry name" value="GUANINE DEAMINASE"/>
    <property type="match status" value="1"/>
</dbReference>
<keyword evidence="4" id="KW-0862">Zinc</keyword>
<keyword evidence="3 6" id="KW-0378">Hydrolase</keyword>
<dbReference type="EMBL" id="QUQO01000001">
    <property type="protein sequence ID" value="RFB05166.1"/>
    <property type="molecule type" value="Genomic_DNA"/>
</dbReference>
<dbReference type="GO" id="GO:0019239">
    <property type="term" value="F:deaminase activity"/>
    <property type="evidence" value="ECO:0007669"/>
    <property type="project" value="TreeGrafter"/>
</dbReference>
<dbReference type="InterPro" id="IPR006680">
    <property type="entry name" value="Amidohydro-rel"/>
</dbReference>
<evidence type="ECO:0000256" key="3">
    <source>
        <dbReference type="ARBA" id="ARBA00022801"/>
    </source>
</evidence>
<dbReference type="Gene3D" id="2.30.40.10">
    <property type="entry name" value="Urease, subunit C, domain 1"/>
    <property type="match status" value="1"/>
</dbReference>
<dbReference type="InterPro" id="IPR051607">
    <property type="entry name" value="Metallo-dep_hydrolases"/>
</dbReference>